<evidence type="ECO:0000313" key="1">
    <source>
        <dbReference type="EMBL" id="KAF8910142.1"/>
    </source>
</evidence>
<comment type="caution">
    <text evidence="1">The sequence shown here is derived from an EMBL/GenBank/DDBJ whole genome shotgun (WGS) entry which is preliminary data.</text>
</comment>
<dbReference type="Proteomes" id="UP000724874">
    <property type="component" value="Unassembled WGS sequence"/>
</dbReference>
<dbReference type="InterPro" id="IPR032675">
    <property type="entry name" value="LRR_dom_sf"/>
</dbReference>
<name>A0A9P5TRV5_GYMJU</name>
<sequence length="282" mass="31863">MLKAAHRSVNRLKKHNIDKLGGQVQVTPSFIDLDRVGALESASNSDKGFLHLPVELRTEILDYFPKITVLTRVSRNHPVLDSDYLERTDVLRSLSQVCVAYRQDYLALLWETTNACCATRVRERKNVSDPDTSFSKQTAETLARLTSGLILVLSNLAALLQSLPNLHTLHILHTHSQMGGKILEEPFQGVTFPNIRTLIIQGYCHHILSSCTNTTTLWCVRDDGRKLVAKIEKHCKLLQEVRGFDLDKKYLKKVINAAPNLRAFDVQKITSLFSATFRNSRS</sequence>
<dbReference type="EMBL" id="JADNYJ010000007">
    <property type="protein sequence ID" value="KAF8910142.1"/>
    <property type="molecule type" value="Genomic_DNA"/>
</dbReference>
<dbReference type="Gene3D" id="3.80.10.10">
    <property type="entry name" value="Ribonuclease Inhibitor"/>
    <property type="match status" value="1"/>
</dbReference>
<gene>
    <name evidence="1" type="ORF">CPB84DRAFT_1360461</name>
</gene>
<protein>
    <submittedName>
        <fullName evidence="1">Uncharacterized protein</fullName>
    </submittedName>
</protein>
<evidence type="ECO:0000313" key="2">
    <source>
        <dbReference type="Proteomes" id="UP000724874"/>
    </source>
</evidence>
<organism evidence="1 2">
    <name type="scientific">Gymnopilus junonius</name>
    <name type="common">Spectacular rustgill mushroom</name>
    <name type="synonym">Gymnopilus spectabilis subsp. junonius</name>
    <dbReference type="NCBI Taxonomy" id="109634"/>
    <lineage>
        <taxon>Eukaryota</taxon>
        <taxon>Fungi</taxon>
        <taxon>Dikarya</taxon>
        <taxon>Basidiomycota</taxon>
        <taxon>Agaricomycotina</taxon>
        <taxon>Agaricomycetes</taxon>
        <taxon>Agaricomycetidae</taxon>
        <taxon>Agaricales</taxon>
        <taxon>Agaricineae</taxon>
        <taxon>Hymenogastraceae</taxon>
        <taxon>Gymnopilus</taxon>
    </lineage>
</organism>
<dbReference type="AlphaFoldDB" id="A0A9P5TRV5"/>
<accession>A0A9P5TRV5</accession>
<dbReference type="OrthoDB" id="3251070at2759"/>
<keyword evidence="2" id="KW-1185">Reference proteome</keyword>
<reference evidence="1" key="1">
    <citation type="submission" date="2020-11" db="EMBL/GenBank/DDBJ databases">
        <authorList>
            <consortium name="DOE Joint Genome Institute"/>
            <person name="Ahrendt S."/>
            <person name="Riley R."/>
            <person name="Andreopoulos W."/>
            <person name="LaButti K."/>
            <person name="Pangilinan J."/>
            <person name="Ruiz-duenas F.J."/>
            <person name="Barrasa J.M."/>
            <person name="Sanchez-Garcia M."/>
            <person name="Camarero S."/>
            <person name="Miyauchi S."/>
            <person name="Serrano A."/>
            <person name="Linde D."/>
            <person name="Babiker R."/>
            <person name="Drula E."/>
            <person name="Ayuso-Fernandez I."/>
            <person name="Pacheco R."/>
            <person name="Padilla G."/>
            <person name="Ferreira P."/>
            <person name="Barriuso J."/>
            <person name="Kellner H."/>
            <person name="Castanera R."/>
            <person name="Alfaro M."/>
            <person name="Ramirez L."/>
            <person name="Pisabarro A.G."/>
            <person name="Kuo A."/>
            <person name="Tritt A."/>
            <person name="Lipzen A."/>
            <person name="He G."/>
            <person name="Yan M."/>
            <person name="Ng V."/>
            <person name="Cullen D."/>
            <person name="Martin F."/>
            <person name="Rosso M.-N."/>
            <person name="Henrissat B."/>
            <person name="Hibbett D."/>
            <person name="Martinez A.T."/>
            <person name="Grigoriev I.V."/>
        </authorList>
    </citation>
    <scope>NUCLEOTIDE SEQUENCE</scope>
    <source>
        <strain evidence="1">AH 44721</strain>
    </source>
</reference>
<proteinExistence type="predicted"/>